<accession>A0A9K3LVY0</accession>
<dbReference type="OrthoDB" id="10504901at2759"/>
<name>A0A9K3LVY0_9STRA</name>
<reference evidence="1" key="1">
    <citation type="journal article" date="2021" name="Sci. Rep.">
        <title>Diploid genomic architecture of Nitzschia inconspicua, an elite biomass production diatom.</title>
        <authorList>
            <person name="Oliver A."/>
            <person name="Podell S."/>
            <person name="Pinowska A."/>
            <person name="Traller J.C."/>
            <person name="Smith S.R."/>
            <person name="McClure R."/>
            <person name="Beliaev A."/>
            <person name="Bohutskyi P."/>
            <person name="Hill E.A."/>
            <person name="Rabines A."/>
            <person name="Zheng H."/>
            <person name="Allen L.Z."/>
            <person name="Kuo A."/>
            <person name="Grigoriev I.V."/>
            <person name="Allen A.E."/>
            <person name="Hazlebeck D."/>
            <person name="Allen E.E."/>
        </authorList>
    </citation>
    <scope>NUCLEOTIDE SEQUENCE</scope>
    <source>
        <strain evidence="1">Hildebrandi</strain>
    </source>
</reference>
<sequence length="180" mass="19531">MDKLISLVCSQTGIDEPTAKKALGALLRFLKDQTAKTDFDFDAEILAHLDGSKTLMDDDTAKEVVEKAETGESSVGGGFIGTAFSLVWSLLKTFGILVMLKQLLQPIFGDYAVKLIDGFDEGAELASIFNSLGIDRSQGMTMMHTVVDFLKDKLDSDTMDALGDQIPALKVFLSEGKKKD</sequence>
<dbReference type="Proteomes" id="UP000693970">
    <property type="component" value="Unassembled WGS sequence"/>
</dbReference>
<comment type="caution">
    <text evidence="1">The sequence shown here is derived from an EMBL/GenBank/DDBJ whole genome shotgun (WGS) entry which is preliminary data.</text>
</comment>
<evidence type="ECO:0000313" key="1">
    <source>
        <dbReference type="EMBL" id="KAG7369003.1"/>
    </source>
</evidence>
<dbReference type="AlphaFoldDB" id="A0A9K3LVY0"/>
<dbReference type="EMBL" id="JAGRRH010000006">
    <property type="protein sequence ID" value="KAG7369003.1"/>
    <property type="molecule type" value="Genomic_DNA"/>
</dbReference>
<evidence type="ECO:0000313" key="2">
    <source>
        <dbReference type="Proteomes" id="UP000693970"/>
    </source>
</evidence>
<proteinExistence type="predicted"/>
<gene>
    <name evidence="1" type="ORF">IV203_031746</name>
</gene>
<organism evidence="1 2">
    <name type="scientific">Nitzschia inconspicua</name>
    <dbReference type="NCBI Taxonomy" id="303405"/>
    <lineage>
        <taxon>Eukaryota</taxon>
        <taxon>Sar</taxon>
        <taxon>Stramenopiles</taxon>
        <taxon>Ochrophyta</taxon>
        <taxon>Bacillariophyta</taxon>
        <taxon>Bacillariophyceae</taxon>
        <taxon>Bacillariophycidae</taxon>
        <taxon>Bacillariales</taxon>
        <taxon>Bacillariaceae</taxon>
        <taxon>Nitzschia</taxon>
    </lineage>
</organism>
<keyword evidence="2" id="KW-1185">Reference proteome</keyword>
<reference evidence="1" key="2">
    <citation type="submission" date="2021-04" db="EMBL/GenBank/DDBJ databases">
        <authorList>
            <person name="Podell S."/>
        </authorList>
    </citation>
    <scope>NUCLEOTIDE SEQUENCE</scope>
    <source>
        <strain evidence="1">Hildebrandi</strain>
    </source>
</reference>
<protein>
    <submittedName>
        <fullName evidence="1">DUF2780 VcgC/VcgE domain containing protein</fullName>
    </submittedName>
</protein>